<dbReference type="RefSeq" id="WP_219530962.1">
    <property type="nucleotide sequence ID" value="NZ_JAHKRM010000010.1"/>
</dbReference>
<feature type="compositionally biased region" description="Basic and acidic residues" evidence="1">
    <location>
        <begin position="87"/>
        <end position="108"/>
    </location>
</feature>
<protein>
    <recommendedName>
        <fullName evidence="4">LPXTG cell wall anchor domain-containing protein</fullName>
    </recommendedName>
</protein>
<evidence type="ECO:0000256" key="1">
    <source>
        <dbReference type="SAM" id="MobiDB-lite"/>
    </source>
</evidence>
<comment type="caution">
    <text evidence="2">The sequence shown here is derived from an EMBL/GenBank/DDBJ whole genome shotgun (WGS) entry which is preliminary data.</text>
</comment>
<name>A0ABW4G8Y2_9ACTN</name>
<proteinExistence type="predicted"/>
<organism evidence="2 3">
    <name type="scientific">Nonomuraea guangzhouensis</name>
    <dbReference type="NCBI Taxonomy" id="1291555"/>
    <lineage>
        <taxon>Bacteria</taxon>
        <taxon>Bacillati</taxon>
        <taxon>Actinomycetota</taxon>
        <taxon>Actinomycetes</taxon>
        <taxon>Streptosporangiales</taxon>
        <taxon>Streptosporangiaceae</taxon>
        <taxon>Nonomuraea</taxon>
    </lineage>
</organism>
<evidence type="ECO:0000313" key="2">
    <source>
        <dbReference type="EMBL" id="MFD1537862.1"/>
    </source>
</evidence>
<keyword evidence="3" id="KW-1185">Reference proteome</keyword>
<dbReference type="Proteomes" id="UP001597097">
    <property type="component" value="Unassembled WGS sequence"/>
</dbReference>
<feature type="region of interest" description="Disordered" evidence="1">
    <location>
        <begin position="56"/>
        <end position="128"/>
    </location>
</feature>
<reference evidence="3" key="1">
    <citation type="journal article" date="2019" name="Int. J. Syst. Evol. Microbiol.">
        <title>The Global Catalogue of Microorganisms (GCM) 10K type strain sequencing project: providing services to taxonomists for standard genome sequencing and annotation.</title>
        <authorList>
            <consortium name="The Broad Institute Genomics Platform"/>
            <consortium name="The Broad Institute Genome Sequencing Center for Infectious Disease"/>
            <person name="Wu L."/>
            <person name="Ma J."/>
        </authorList>
    </citation>
    <scope>NUCLEOTIDE SEQUENCE [LARGE SCALE GENOMIC DNA]</scope>
    <source>
        <strain evidence="3">CGMCC 1.15399</strain>
    </source>
</reference>
<gene>
    <name evidence="2" type="ORF">ACFSJ0_12490</name>
</gene>
<evidence type="ECO:0008006" key="4">
    <source>
        <dbReference type="Google" id="ProtNLM"/>
    </source>
</evidence>
<dbReference type="EMBL" id="JBHUCM010000012">
    <property type="protein sequence ID" value="MFD1537862.1"/>
    <property type="molecule type" value="Genomic_DNA"/>
</dbReference>
<accession>A0ABW4G8Y2</accession>
<evidence type="ECO:0000313" key="3">
    <source>
        <dbReference type="Proteomes" id="UP001597097"/>
    </source>
</evidence>
<sequence>MARARRLAAAGALAAFVAGGVSMVAGIGTASAATRDEPNTAATCLLPILPCDVQPSLGVPDLPIPNPLDSWSSAPEPDDSWSPPPGEPEHSKEPDRGWKPVDEDEHRMPQGHPETGAGGLVPEPPVWPFAAGGVALLAGAGLTGFAVRRGKGEEDAARMAQAGRR</sequence>